<dbReference type="GO" id="GO:0048471">
    <property type="term" value="C:perinuclear region of cytoplasm"/>
    <property type="evidence" value="ECO:0007669"/>
    <property type="project" value="Ensembl"/>
</dbReference>
<evidence type="ECO:0000313" key="6">
    <source>
        <dbReference type="Ensembl" id="ENSSMRP00000020949.1"/>
    </source>
</evidence>
<dbReference type="GeneTree" id="ENSGT00730000111371"/>
<dbReference type="GO" id="GO:0005886">
    <property type="term" value="C:plasma membrane"/>
    <property type="evidence" value="ECO:0007669"/>
    <property type="project" value="Ensembl"/>
</dbReference>
<dbReference type="CDD" id="cd15872">
    <property type="entry name" value="R-SNARE_VAMP5"/>
    <property type="match status" value="1"/>
</dbReference>
<organism evidence="6 7">
    <name type="scientific">Salvator merianae</name>
    <name type="common">Argentine black and white tegu</name>
    <name type="synonym">Tupinambis merianae</name>
    <dbReference type="NCBI Taxonomy" id="96440"/>
    <lineage>
        <taxon>Eukaryota</taxon>
        <taxon>Metazoa</taxon>
        <taxon>Chordata</taxon>
        <taxon>Craniata</taxon>
        <taxon>Vertebrata</taxon>
        <taxon>Euteleostomi</taxon>
        <taxon>Lepidosauria</taxon>
        <taxon>Squamata</taxon>
        <taxon>Bifurcata</taxon>
        <taxon>Unidentata</taxon>
        <taxon>Episquamata</taxon>
        <taxon>Laterata</taxon>
        <taxon>Teiioidea</taxon>
        <taxon>Teiidae</taxon>
        <taxon>Salvator</taxon>
    </lineage>
</organism>
<dbReference type="Ensembl" id="ENSSMRT00000024559.1">
    <property type="protein sequence ID" value="ENSSMRP00000020949.1"/>
    <property type="gene ID" value="ENSSMRG00000016307.1"/>
</dbReference>
<dbReference type="PIRSF" id="PIRSF005409">
    <property type="entry name" value="Synaptobrevin_euk"/>
    <property type="match status" value="1"/>
</dbReference>
<evidence type="ECO:0000256" key="2">
    <source>
        <dbReference type="ARBA" id="ARBA00046280"/>
    </source>
</evidence>
<reference evidence="6" key="1">
    <citation type="submission" date="2025-08" db="UniProtKB">
        <authorList>
            <consortium name="Ensembl"/>
        </authorList>
    </citation>
    <scope>IDENTIFICATION</scope>
</reference>
<keyword evidence="4" id="KW-0812">Transmembrane</keyword>
<keyword evidence="4" id="KW-0472">Membrane</keyword>
<keyword evidence="3" id="KW-0175">Coiled coil</keyword>
<evidence type="ECO:0000256" key="4">
    <source>
        <dbReference type="SAM" id="Phobius"/>
    </source>
</evidence>
<dbReference type="InterPro" id="IPR042855">
    <property type="entry name" value="V_SNARE_CC"/>
</dbReference>
<dbReference type="PANTHER" id="PTHR47462">
    <property type="entry name" value="VESICLE-ASSOCIATED MEMBRANE PROTEIN 5"/>
    <property type="match status" value="1"/>
</dbReference>
<feature type="transmembrane region" description="Helical" evidence="4">
    <location>
        <begin position="70"/>
        <end position="93"/>
    </location>
</feature>
<evidence type="ECO:0000259" key="5">
    <source>
        <dbReference type="PROSITE" id="PS50892"/>
    </source>
</evidence>
<evidence type="ECO:0000256" key="3">
    <source>
        <dbReference type="PROSITE-ProRule" id="PRU00290"/>
    </source>
</evidence>
<dbReference type="InterPro" id="IPR001388">
    <property type="entry name" value="Synaptobrevin-like"/>
</dbReference>
<dbReference type="GO" id="GO:0007519">
    <property type="term" value="P:skeletal muscle tissue development"/>
    <property type="evidence" value="ECO:0007669"/>
    <property type="project" value="Ensembl"/>
</dbReference>
<dbReference type="GO" id="GO:0014704">
    <property type="term" value="C:intercalated disc"/>
    <property type="evidence" value="ECO:0007669"/>
    <property type="project" value="Ensembl"/>
</dbReference>
<keyword evidence="4" id="KW-1133">Transmembrane helix</keyword>
<evidence type="ECO:0000256" key="1">
    <source>
        <dbReference type="ARBA" id="ARBA00008025"/>
    </source>
</evidence>
<dbReference type="Pfam" id="PF00957">
    <property type="entry name" value="Synaptobrevin"/>
    <property type="match status" value="1"/>
</dbReference>
<dbReference type="Proteomes" id="UP000694421">
    <property type="component" value="Unplaced"/>
</dbReference>
<feature type="domain" description="V-SNARE coiled-coil homology" evidence="5">
    <location>
        <begin position="4"/>
        <end position="64"/>
    </location>
</feature>
<name>A0A8D0DS38_SALMN</name>
<dbReference type="GO" id="GO:0043001">
    <property type="term" value="P:Golgi to plasma membrane protein transport"/>
    <property type="evidence" value="ECO:0007669"/>
    <property type="project" value="Ensembl"/>
</dbReference>
<dbReference type="Gene3D" id="1.20.5.110">
    <property type="match status" value="1"/>
</dbReference>
<dbReference type="InterPro" id="IPR042581">
    <property type="entry name" value="VAMP5_R-SNARE"/>
</dbReference>
<evidence type="ECO:0000313" key="7">
    <source>
        <dbReference type="Proteomes" id="UP000694421"/>
    </source>
</evidence>
<dbReference type="GO" id="GO:0030659">
    <property type="term" value="C:cytoplasmic vesicle membrane"/>
    <property type="evidence" value="ECO:0007669"/>
    <property type="project" value="Ensembl"/>
</dbReference>
<accession>A0A8D0DS38</accession>
<proteinExistence type="inferred from homology"/>
<dbReference type="PROSITE" id="PS50892">
    <property type="entry name" value="V_SNARE"/>
    <property type="match status" value="1"/>
</dbReference>
<dbReference type="PANTHER" id="PTHR47462:SF1">
    <property type="entry name" value="VESICLE-ASSOCIATED MEMBRANE PROTEIN 5"/>
    <property type="match status" value="1"/>
</dbReference>
<reference evidence="6" key="2">
    <citation type="submission" date="2025-09" db="UniProtKB">
        <authorList>
            <consortium name="Ensembl"/>
        </authorList>
    </citation>
    <scope>IDENTIFICATION</scope>
</reference>
<comment type="subcellular location">
    <subcellularLocation>
        <location evidence="2">Endomembrane system</location>
        <topology evidence="2">Single-pass type IV membrane protein</topology>
    </subcellularLocation>
</comment>
<dbReference type="PRINTS" id="PR00219">
    <property type="entry name" value="SYNAPTOBREVN"/>
</dbReference>
<sequence length="95" mass="10738">NADKLQRCQKEAEEVTEIMLENYNKVLERDGKLSNLDTRAAQLRDKSSAFHKTARTVAWKTRWENQKCKIIIAGCVVTGLLIVILAVVLYFTLGG</sequence>
<dbReference type="GO" id="GO:0009986">
    <property type="term" value="C:cell surface"/>
    <property type="evidence" value="ECO:0007669"/>
    <property type="project" value="Ensembl"/>
</dbReference>
<dbReference type="OMA" id="VRCRIYL"/>
<comment type="similarity">
    <text evidence="1">Belongs to the synaptobrevin family.</text>
</comment>
<dbReference type="SUPFAM" id="SSF58038">
    <property type="entry name" value="SNARE fusion complex"/>
    <property type="match status" value="1"/>
</dbReference>
<dbReference type="InterPro" id="IPR042166">
    <property type="entry name" value="Vamp5"/>
</dbReference>
<protein>
    <submittedName>
        <fullName evidence="6">Vesicle associated membrane protein 5</fullName>
    </submittedName>
</protein>
<dbReference type="GO" id="GO:0005770">
    <property type="term" value="C:late endosome"/>
    <property type="evidence" value="ECO:0007669"/>
    <property type="project" value="Ensembl"/>
</dbReference>
<dbReference type="AlphaFoldDB" id="A0A8D0DS38"/>
<dbReference type="InterPro" id="IPR016444">
    <property type="entry name" value="Synaptobrevin/VAMP"/>
</dbReference>
<keyword evidence="7" id="KW-1185">Reference proteome</keyword>